<dbReference type="InterPro" id="IPR036388">
    <property type="entry name" value="WH-like_DNA-bd_sf"/>
</dbReference>
<dbReference type="PROSITE" id="PS00894">
    <property type="entry name" value="HTH_DEOR_1"/>
    <property type="match status" value="1"/>
</dbReference>
<dbReference type="PROSITE" id="PS51000">
    <property type="entry name" value="HTH_DEOR_2"/>
    <property type="match status" value="1"/>
</dbReference>
<evidence type="ECO:0000313" key="5">
    <source>
        <dbReference type="EMBL" id="MFB9211990.1"/>
    </source>
</evidence>
<dbReference type="GO" id="GO:0003677">
    <property type="term" value="F:DNA binding"/>
    <property type="evidence" value="ECO:0007669"/>
    <property type="project" value="UniProtKB-KW"/>
</dbReference>
<reference evidence="5 6" key="1">
    <citation type="submission" date="2024-09" db="EMBL/GenBank/DDBJ databases">
        <authorList>
            <person name="Sun Q."/>
            <person name="Mori K."/>
        </authorList>
    </citation>
    <scope>NUCLEOTIDE SEQUENCE [LARGE SCALE GENOMIC DNA]</scope>
    <source>
        <strain evidence="5 6">CECT 7682</strain>
    </source>
</reference>
<dbReference type="InterPro" id="IPR001034">
    <property type="entry name" value="DeoR_HTH"/>
</dbReference>
<dbReference type="InterPro" id="IPR037171">
    <property type="entry name" value="NagB/RpiA_transferase-like"/>
</dbReference>
<dbReference type="InterPro" id="IPR050313">
    <property type="entry name" value="Carb_Metab_HTH_regulators"/>
</dbReference>
<evidence type="ECO:0000313" key="6">
    <source>
        <dbReference type="Proteomes" id="UP001589654"/>
    </source>
</evidence>
<dbReference type="Proteomes" id="UP001589654">
    <property type="component" value="Unassembled WGS sequence"/>
</dbReference>
<protein>
    <submittedName>
        <fullName evidence="5">DeoR/GlpR family DNA-binding transcription regulator</fullName>
    </submittedName>
</protein>
<proteinExistence type="predicted"/>
<dbReference type="SUPFAM" id="SSF100950">
    <property type="entry name" value="NagB/RpiA/CoA transferase-like"/>
    <property type="match status" value="1"/>
</dbReference>
<dbReference type="InterPro" id="IPR036390">
    <property type="entry name" value="WH_DNA-bd_sf"/>
</dbReference>
<dbReference type="SMART" id="SM01134">
    <property type="entry name" value="DeoRC"/>
    <property type="match status" value="1"/>
</dbReference>
<dbReference type="EMBL" id="JBHMEW010000056">
    <property type="protein sequence ID" value="MFB9211990.1"/>
    <property type="molecule type" value="Genomic_DNA"/>
</dbReference>
<dbReference type="Gene3D" id="3.40.50.1360">
    <property type="match status" value="1"/>
</dbReference>
<keyword evidence="2 5" id="KW-0238">DNA-binding</keyword>
<evidence type="ECO:0000256" key="1">
    <source>
        <dbReference type="ARBA" id="ARBA00023015"/>
    </source>
</evidence>
<name>A0ABV5J6Z7_9BACT</name>
<dbReference type="SMART" id="SM00420">
    <property type="entry name" value="HTH_DEOR"/>
    <property type="match status" value="1"/>
</dbReference>
<evidence type="ECO:0000259" key="4">
    <source>
        <dbReference type="PROSITE" id="PS51000"/>
    </source>
</evidence>
<dbReference type="Pfam" id="PF08220">
    <property type="entry name" value="HTH_DeoR"/>
    <property type="match status" value="1"/>
</dbReference>
<organism evidence="5 6">
    <name type="scientific">Echinicola jeungdonensis</name>
    <dbReference type="NCBI Taxonomy" id="709343"/>
    <lineage>
        <taxon>Bacteria</taxon>
        <taxon>Pseudomonadati</taxon>
        <taxon>Bacteroidota</taxon>
        <taxon>Cytophagia</taxon>
        <taxon>Cytophagales</taxon>
        <taxon>Cyclobacteriaceae</taxon>
        <taxon>Echinicola</taxon>
    </lineage>
</organism>
<dbReference type="InterPro" id="IPR014036">
    <property type="entry name" value="DeoR-like_C"/>
</dbReference>
<sequence length="254" mass="28604">MNTTERQHLILERLQNGGHLDEEELAKLFDVSTRTIRKDLKKLEELGLFHFPQMGYNSTLSNFNDTPFLGNEIVNIEEKQKIAQRAIHFLNEDDAIILGAGTTILAFAQAIPKNFQLTVLSAAMDISMELISKPKIEIVQLGGLVRRRNASVLGPHAVEMMRHFACNKLFLSADGISLEYGLSTSNLMEAHLSSRMIRSVQKTIILADSSKFNKRSFGKICELVEDIDQIITDQKLSTHIFHQLEDKGIEVTLV</sequence>
<keyword evidence="6" id="KW-1185">Reference proteome</keyword>
<feature type="domain" description="HTH deoR-type" evidence="4">
    <location>
        <begin position="3"/>
        <end position="58"/>
    </location>
</feature>
<dbReference type="Gene3D" id="1.10.10.10">
    <property type="entry name" value="Winged helix-like DNA-binding domain superfamily/Winged helix DNA-binding domain"/>
    <property type="match status" value="1"/>
</dbReference>
<keyword evidence="1" id="KW-0805">Transcription regulation</keyword>
<evidence type="ECO:0000256" key="2">
    <source>
        <dbReference type="ARBA" id="ARBA00023125"/>
    </source>
</evidence>
<dbReference type="PANTHER" id="PTHR30363">
    <property type="entry name" value="HTH-TYPE TRANSCRIPTIONAL REGULATOR SRLR-RELATED"/>
    <property type="match status" value="1"/>
</dbReference>
<dbReference type="SUPFAM" id="SSF46785">
    <property type="entry name" value="Winged helix' DNA-binding domain"/>
    <property type="match status" value="1"/>
</dbReference>
<keyword evidence="3" id="KW-0804">Transcription</keyword>
<gene>
    <name evidence="5" type="ORF">ACFFUR_09235</name>
</gene>
<dbReference type="PANTHER" id="PTHR30363:SF44">
    <property type="entry name" value="AGA OPERON TRANSCRIPTIONAL REPRESSOR-RELATED"/>
    <property type="match status" value="1"/>
</dbReference>
<dbReference type="InterPro" id="IPR018356">
    <property type="entry name" value="Tscrpt_reg_HTH_DeoR_CS"/>
</dbReference>
<comment type="caution">
    <text evidence="5">The sequence shown here is derived from an EMBL/GenBank/DDBJ whole genome shotgun (WGS) entry which is preliminary data.</text>
</comment>
<accession>A0ABV5J6Z7</accession>
<evidence type="ECO:0000256" key="3">
    <source>
        <dbReference type="ARBA" id="ARBA00023163"/>
    </source>
</evidence>
<dbReference type="Pfam" id="PF00455">
    <property type="entry name" value="DeoRC"/>
    <property type="match status" value="1"/>
</dbReference>